<feature type="compositionally biased region" description="Low complexity" evidence="1">
    <location>
        <begin position="120"/>
        <end position="139"/>
    </location>
</feature>
<organism evidence="2 3">
    <name type="scientific">[Myrmecia] bisecta</name>
    <dbReference type="NCBI Taxonomy" id="41462"/>
    <lineage>
        <taxon>Eukaryota</taxon>
        <taxon>Viridiplantae</taxon>
        <taxon>Chlorophyta</taxon>
        <taxon>core chlorophytes</taxon>
        <taxon>Trebouxiophyceae</taxon>
        <taxon>Trebouxiales</taxon>
        <taxon>Trebouxiaceae</taxon>
        <taxon>Myrmecia</taxon>
    </lineage>
</organism>
<reference evidence="2 3" key="1">
    <citation type="journal article" date="2024" name="Nat. Commun.">
        <title>Phylogenomics reveals the evolutionary origins of lichenization in chlorophyte algae.</title>
        <authorList>
            <person name="Puginier C."/>
            <person name="Libourel C."/>
            <person name="Otte J."/>
            <person name="Skaloud P."/>
            <person name="Haon M."/>
            <person name="Grisel S."/>
            <person name="Petersen M."/>
            <person name="Berrin J.G."/>
            <person name="Delaux P.M."/>
            <person name="Dal Grande F."/>
            <person name="Keller J."/>
        </authorList>
    </citation>
    <scope>NUCLEOTIDE SEQUENCE [LARGE SCALE GENOMIC DNA]</scope>
    <source>
        <strain evidence="2 3">SAG 2043</strain>
    </source>
</reference>
<gene>
    <name evidence="2" type="ORF">WJX72_001397</name>
</gene>
<evidence type="ECO:0000313" key="3">
    <source>
        <dbReference type="Proteomes" id="UP001489004"/>
    </source>
</evidence>
<evidence type="ECO:0000256" key="1">
    <source>
        <dbReference type="SAM" id="MobiDB-lite"/>
    </source>
</evidence>
<protein>
    <submittedName>
        <fullName evidence="2">Uncharacterized protein</fullName>
    </submittedName>
</protein>
<feature type="compositionally biased region" description="Pro residues" evidence="1">
    <location>
        <begin position="613"/>
        <end position="623"/>
    </location>
</feature>
<feature type="region of interest" description="Disordered" evidence="1">
    <location>
        <begin position="858"/>
        <end position="882"/>
    </location>
</feature>
<dbReference type="AlphaFoldDB" id="A0AAW1P8Z2"/>
<proteinExistence type="predicted"/>
<feature type="region of interest" description="Disordered" evidence="1">
    <location>
        <begin position="1"/>
        <end position="189"/>
    </location>
</feature>
<feature type="compositionally biased region" description="Low complexity" evidence="1">
    <location>
        <begin position="861"/>
        <end position="882"/>
    </location>
</feature>
<feature type="compositionally biased region" description="Polar residues" evidence="1">
    <location>
        <begin position="700"/>
        <end position="720"/>
    </location>
</feature>
<name>A0AAW1P8Z2_9CHLO</name>
<feature type="compositionally biased region" description="Basic and acidic residues" evidence="1">
    <location>
        <begin position="60"/>
        <end position="70"/>
    </location>
</feature>
<comment type="caution">
    <text evidence="2">The sequence shown here is derived from an EMBL/GenBank/DDBJ whole genome shotgun (WGS) entry which is preliminary data.</text>
</comment>
<accession>A0AAW1P8Z2</accession>
<dbReference type="EMBL" id="JALJOR010000010">
    <property type="protein sequence ID" value="KAK9809906.1"/>
    <property type="molecule type" value="Genomic_DNA"/>
</dbReference>
<feature type="compositionally biased region" description="Basic and acidic residues" evidence="1">
    <location>
        <begin position="648"/>
        <end position="675"/>
    </location>
</feature>
<evidence type="ECO:0000313" key="2">
    <source>
        <dbReference type="EMBL" id="KAK9809906.1"/>
    </source>
</evidence>
<feature type="region of interest" description="Disordered" evidence="1">
    <location>
        <begin position="229"/>
        <end position="249"/>
    </location>
</feature>
<keyword evidence="3" id="KW-1185">Reference proteome</keyword>
<sequence>MDEPDRHALQAEAQDQGLSEAPHDDDLMHPLKKRKGSRPLPYQDTDYSAQEDVVEVRSSGGRDDLHERVHWQPQDDSPRHHHHQYREHAPQHRQPGGESSTYQPRYSDYAIRQARPGSQTSLDDGLDTTTTGRRSAPASAGGGEYRSTGGAAGGNDYRSAGMRPPMRKDPDARLPSKAGGPSPAEDDPRYQMRQLIIALTKLRGPNSLGQDAVQAALEHSRALLVKAPEAASAPGKPGPAQTGSAGNPSSRDAYCGITEGFLDVLTSVGSLQNAAAGFKTSVANMGATPQLNATAGANDAEGIAMVDRLSSSIKQAKRALLCLETVEVVVANAFTDAVSQLDVVRQQHKAMHDTWEATVRIESISQQRKSYLKSMLRLPADEVGEDLLELFEKLRVNIAGGMDASAQRQQAAADARAMRSRLLLAAYPGLGSATYASSADGDLDTVVEREILRLYTLLRVMQNLYKFAADTAKSLQDTFHNSWWQVPILAGGQVKLMGTMSSLQASTSSLRTSGVVLHPDFRLPSTLSSRLAAQYFIKGFSNLSDAVKTRVKEAGASLSRRQALSVPVMSSRDRGGYSSQHSPQDQRIPPLRNQLGPRDHYQPGTYPRSQPVQRPPPAAPAEPGPAAMPSLPEARATPPKERRKHGSSARERPEVSSGRAEQERSRLPRSHRDPGGFDGEEGQDPKAADDGDASVGVAGTQSSRDTSLTTEELSNESQPGGKQAHRSAPPQERAEGDVDLELDQSEGKRYEAAAQETSQEWPAASEAQPNASSAAMSAPSPQQAVALSQIHALASALAAHQQGSSAAQHSEAQHSAAQYSPDIMQLVAGLANEPNQHMNAYMQQLRLTMQMAQYQNMLAGQAQSSAPPSQAPAEPASSMQQD</sequence>
<feature type="region of interest" description="Disordered" evidence="1">
    <location>
        <begin position="553"/>
        <end position="785"/>
    </location>
</feature>
<feature type="compositionally biased region" description="Low complexity" evidence="1">
    <location>
        <begin position="767"/>
        <end position="785"/>
    </location>
</feature>
<dbReference type="Proteomes" id="UP001489004">
    <property type="component" value="Unassembled WGS sequence"/>
</dbReference>